<reference evidence="1" key="1">
    <citation type="submission" date="2023-04" db="EMBL/GenBank/DDBJ databases">
        <title>Draft Genome sequencing of Naganishia species isolated from polar environments using Oxford Nanopore Technology.</title>
        <authorList>
            <person name="Leo P."/>
            <person name="Venkateswaran K."/>
        </authorList>
    </citation>
    <scope>NUCLEOTIDE SEQUENCE</scope>
    <source>
        <strain evidence="1">MNA-CCFEE 5425</strain>
    </source>
</reference>
<accession>A0ACC2WZC2</accession>
<comment type="caution">
    <text evidence="1">The sequence shown here is derived from an EMBL/GenBank/DDBJ whole genome shotgun (WGS) entry which is preliminary data.</text>
</comment>
<name>A0ACC2WZC2_9TREE</name>
<dbReference type="Proteomes" id="UP001243375">
    <property type="component" value="Unassembled WGS sequence"/>
</dbReference>
<evidence type="ECO:0000313" key="2">
    <source>
        <dbReference type="Proteomes" id="UP001243375"/>
    </source>
</evidence>
<organism evidence="1 2">
    <name type="scientific">Naganishia vaughanmartiniae</name>
    <dbReference type="NCBI Taxonomy" id="1424756"/>
    <lineage>
        <taxon>Eukaryota</taxon>
        <taxon>Fungi</taxon>
        <taxon>Dikarya</taxon>
        <taxon>Basidiomycota</taxon>
        <taxon>Agaricomycotina</taxon>
        <taxon>Tremellomycetes</taxon>
        <taxon>Filobasidiales</taxon>
        <taxon>Filobasidiaceae</taxon>
        <taxon>Naganishia</taxon>
    </lineage>
</organism>
<evidence type="ECO:0000313" key="1">
    <source>
        <dbReference type="EMBL" id="KAJ9116490.1"/>
    </source>
</evidence>
<sequence>MRQRQRDRAPKEAVFALPEAVWVPEEWEKEDDSPAPTTKMSKVVVVAPVAGHAEGGEDGHVEGAANERGAAEEDEEEHRAPFITGMPKQKPQQSSSSTGITTTTTNTTTATTVATVAITKKRKFYSKDECAICLGSFERGDVIRILPCGHLFHKLEVDDWLVKWKKVVSSRFAVCLTDKDREKTWANVVFCSVDDSVPFVECECWPS</sequence>
<gene>
    <name evidence="1" type="ORF">QFC22_004932</name>
</gene>
<protein>
    <submittedName>
        <fullName evidence="1">Uncharacterized protein</fullName>
    </submittedName>
</protein>
<proteinExistence type="predicted"/>
<keyword evidence="2" id="KW-1185">Reference proteome</keyword>
<dbReference type="EMBL" id="JASBWU010000014">
    <property type="protein sequence ID" value="KAJ9116490.1"/>
    <property type="molecule type" value="Genomic_DNA"/>
</dbReference>